<organism evidence="3 4">
    <name type="scientific">Rhypophila decipiens</name>
    <dbReference type="NCBI Taxonomy" id="261697"/>
    <lineage>
        <taxon>Eukaryota</taxon>
        <taxon>Fungi</taxon>
        <taxon>Dikarya</taxon>
        <taxon>Ascomycota</taxon>
        <taxon>Pezizomycotina</taxon>
        <taxon>Sordariomycetes</taxon>
        <taxon>Sordariomycetidae</taxon>
        <taxon>Sordariales</taxon>
        <taxon>Naviculisporaceae</taxon>
        <taxon>Rhypophila</taxon>
    </lineage>
</organism>
<keyword evidence="4" id="KW-1185">Reference proteome</keyword>
<comment type="caution">
    <text evidence="3">The sequence shown here is derived from an EMBL/GenBank/DDBJ whole genome shotgun (WGS) entry which is preliminary data.</text>
</comment>
<reference evidence="3" key="1">
    <citation type="journal article" date="2023" name="Mol. Phylogenet. Evol.">
        <title>Genome-scale phylogeny and comparative genomics of the fungal order Sordariales.</title>
        <authorList>
            <person name="Hensen N."/>
            <person name="Bonometti L."/>
            <person name="Westerberg I."/>
            <person name="Brannstrom I.O."/>
            <person name="Guillou S."/>
            <person name="Cros-Aarteil S."/>
            <person name="Calhoun S."/>
            <person name="Haridas S."/>
            <person name="Kuo A."/>
            <person name="Mondo S."/>
            <person name="Pangilinan J."/>
            <person name="Riley R."/>
            <person name="LaButti K."/>
            <person name="Andreopoulos B."/>
            <person name="Lipzen A."/>
            <person name="Chen C."/>
            <person name="Yan M."/>
            <person name="Daum C."/>
            <person name="Ng V."/>
            <person name="Clum A."/>
            <person name="Steindorff A."/>
            <person name="Ohm R.A."/>
            <person name="Martin F."/>
            <person name="Silar P."/>
            <person name="Natvig D.O."/>
            <person name="Lalanne C."/>
            <person name="Gautier V."/>
            <person name="Ament-Velasquez S.L."/>
            <person name="Kruys A."/>
            <person name="Hutchinson M.I."/>
            <person name="Powell A.J."/>
            <person name="Barry K."/>
            <person name="Miller A.N."/>
            <person name="Grigoriev I.V."/>
            <person name="Debuchy R."/>
            <person name="Gladieux P."/>
            <person name="Hiltunen Thoren M."/>
            <person name="Johannesson H."/>
        </authorList>
    </citation>
    <scope>NUCLEOTIDE SEQUENCE</scope>
    <source>
        <strain evidence="3">PSN293</strain>
    </source>
</reference>
<gene>
    <name evidence="3" type="ORF">QBC37DRAFT_46399</name>
</gene>
<dbReference type="PANTHER" id="PTHR48229">
    <property type="entry name" value="CAIB/BAIF FAMILY ENZYME (AFU_ORTHOLOGUE AFUA_1G05360)-RELATED"/>
    <property type="match status" value="1"/>
</dbReference>
<protein>
    <submittedName>
        <fullName evidence="3">Succinate--hydroxymethylglutarate CoA-transferase</fullName>
    </submittedName>
</protein>
<evidence type="ECO:0000256" key="1">
    <source>
        <dbReference type="ARBA" id="ARBA00008383"/>
    </source>
</evidence>
<dbReference type="InterPro" id="IPR052985">
    <property type="entry name" value="CoA-trans_III_biosynth/detox"/>
</dbReference>
<comment type="similarity">
    <text evidence="1">Belongs to the CoA-transferase III family.</text>
</comment>
<sequence>MGCELLRPPATSILTMDQDRLPDVYGPGTFTDAVFSSVPGDSARIFRLLASQTPGFTQDESLLSRVTFVGDSDPIIPGPIKSVPIAAALHGMIGLVAHEILSLRGVPNPRRTTGKSGDPAAAPTASRKVAINTNHAALWLASVSLACLDGESFSSLARQGRLRPMLPDWERGWQSNAMRLRATGIYPTKTPGRWYSLHGSLDQPPMLKEVLDIDADEPGIDTHADAASYIAAATQLHSPLELEMKNIAGGFCGSICFTPQEWCDSTMGRALARHPLVNVVPQTHGIPTGPVPFPPFPPKETFPLSGIKVIELTRIIAGPQMGAILSSLGASVIRISAPHLRDINSLQLTLNAGKQTMSLDLRDSSDRAYLLENLLPQADVFIQGFRPGVLDKYGLGLNDLLKMAGERKKGILYVTESCYGPVDGVYASRPGWQQIADCASGAAHVIGRSLGLGDGECVLPALPISDMTAGAVGALGALMALRDRATKGGSYLVHASIVAGNMFALSREVGLYSTEVVAKCKQRFQWGEMRGQHHVLDLLRTVLAAWERDDVVRELLREDIGDEGLFASWEKSAFGGRRLSVLKPVVRFRVAGLGQGEGEAELGVGPEWKTPSVPHGWSTKHDVTF</sequence>
<dbReference type="Gene3D" id="3.40.50.10540">
    <property type="entry name" value="Crotonobetainyl-coa:carnitine coa-transferase, domain 1"/>
    <property type="match status" value="1"/>
</dbReference>
<reference evidence="3" key="2">
    <citation type="submission" date="2023-05" db="EMBL/GenBank/DDBJ databases">
        <authorList>
            <consortium name="Lawrence Berkeley National Laboratory"/>
            <person name="Steindorff A."/>
            <person name="Hensen N."/>
            <person name="Bonometti L."/>
            <person name="Westerberg I."/>
            <person name="Brannstrom I.O."/>
            <person name="Guillou S."/>
            <person name="Cros-Aarteil S."/>
            <person name="Calhoun S."/>
            <person name="Haridas S."/>
            <person name="Kuo A."/>
            <person name="Mondo S."/>
            <person name="Pangilinan J."/>
            <person name="Riley R."/>
            <person name="Labutti K."/>
            <person name="Andreopoulos B."/>
            <person name="Lipzen A."/>
            <person name="Chen C."/>
            <person name="Yanf M."/>
            <person name="Daum C."/>
            <person name="Ng V."/>
            <person name="Clum A."/>
            <person name="Ohm R."/>
            <person name="Martin F."/>
            <person name="Silar P."/>
            <person name="Natvig D."/>
            <person name="Lalanne C."/>
            <person name="Gautier V."/>
            <person name="Ament-Velasquez S.L."/>
            <person name="Kruys A."/>
            <person name="Hutchinson M.I."/>
            <person name="Powell A.J."/>
            <person name="Barry K."/>
            <person name="Miller A.N."/>
            <person name="Grigoriev I.V."/>
            <person name="Debuchy R."/>
            <person name="Gladieux P."/>
            <person name="Thoren M.H."/>
            <person name="Johannesson H."/>
        </authorList>
    </citation>
    <scope>NUCLEOTIDE SEQUENCE</scope>
    <source>
        <strain evidence="3">PSN293</strain>
    </source>
</reference>
<dbReference type="SUPFAM" id="SSF89796">
    <property type="entry name" value="CoA-transferase family III (CaiB/BaiF)"/>
    <property type="match status" value="2"/>
</dbReference>
<dbReference type="InterPro" id="IPR023606">
    <property type="entry name" value="CoA-Trfase_III_dom_1_sf"/>
</dbReference>
<evidence type="ECO:0000313" key="4">
    <source>
        <dbReference type="Proteomes" id="UP001301769"/>
    </source>
</evidence>
<dbReference type="GO" id="GO:0003824">
    <property type="term" value="F:catalytic activity"/>
    <property type="evidence" value="ECO:0007669"/>
    <property type="project" value="InterPro"/>
</dbReference>
<dbReference type="Proteomes" id="UP001301769">
    <property type="component" value="Unassembled WGS sequence"/>
</dbReference>
<dbReference type="InterPro" id="IPR003673">
    <property type="entry name" value="CoA-Trfase_fam_III"/>
</dbReference>
<accession>A0AAN6YF66</accession>
<dbReference type="EMBL" id="MU858059">
    <property type="protein sequence ID" value="KAK4217481.1"/>
    <property type="molecule type" value="Genomic_DNA"/>
</dbReference>
<proteinExistence type="inferred from homology"/>
<evidence type="ECO:0000313" key="3">
    <source>
        <dbReference type="EMBL" id="KAK4217481.1"/>
    </source>
</evidence>
<name>A0AAN6YF66_9PEZI</name>
<feature type="region of interest" description="Disordered" evidence="2">
    <location>
        <begin position="106"/>
        <end position="125"/>
    </location>
</feature>
<dbReference type="Pfam" id="PF02515">
    <property type="entry name" value="CoA_transf_3"/>
    <property type="match status" value="1"/>
</dbReference>
<evidence type="ECO:0000256" key="2">
    <source>
        <dbReference type="SAM" id="MobiDB-lite"/>
    </source>
</evidence>
<dbReference type="AlphaFoldDB" id="A0AAN6YF66"/>
<dbReference type="PANTHER" id="PTHR48229:SF1">
    <property type="entry name" value="ALPHA METHYLACYL-COA RACEMASE-RELATED"/>
    <property type="match status" value="1"/>
</dbReference>